<proteinExistence type="predicted"/>
<dbReference type="OrthoDB" id="2085510at2"/>
<evidence type="ECO:0000313" key="3">
    <source>
        <dbReference type="Proteomes" id="UP000471031"/>
    </source>
</evidence>
<keyword evidence="1" id="KW-0812">Transmembrane</keyword>
<organism evidence="2 3">
    <name type="scientific">Heliomicrobium gestii</name>
    <name type="common">Heliobacterium gestii</name>
    <dbReference type="NCBI Taxonomy" id="2699"/>
    <lineage>
        <taxon>Bacteria</taxon>
        <taxon>Bacillati</taxon>
        <taxon>Bacillota</taxon>
        <taxon>Clostridia</taxon>
        <taxon>Eubacteriales</taxon>
        <taxon>Heliobacteriaceae</taxon>
        <taxon>Heliomicrobium</taxon>
    </lineage>
</organism>
<keyword evidence="3" id="KW-1185">Reference proteome</keyword>
<keyword evidence="1" id="KW-0472">Membrane</keyword>
<feature type="transmembrane region" description="Helical" evidence="1">
    <location>
        <begin position="81"/>
        <end position="101"/>
    </location>
</feature>
<name>A0A845LDY8_HELGE</name>
<dbReference type="Proteomes" id="UP000471031">
    <property type="component" value="Unassembled WGS sequence"/>
</dbReference>
<dbReference type="AlphaFoldDB" id="A0A845LDY8"/>
<sequence>MDDLLVPAATAPDASSSARINAVTGRTTYRGIVDRQRESGIILPYTGEEMPMKLPGTSTVTLYNVFFPFWMLMFVPISLPIWFLFLFGNLFVDGLVLFLGLRANNIPLERKPFIGLLWRIWLLGYAADLSGAMVLALISGAFNVWPMLTLPHPSAGSFASVAVATALAGFLVARFDHIVLTKQGIPDEQAWRIAKWMGLVTAPWVFFIPTPLS</sequence>
<evidence type="ECO:0000256" key="1">
    <source>
        <dbReference type="SAM" id="Phobius"/>
    </source>
</evidence>
<feature type="transmembrane region" description="Helical" evidence="1">
    <location>
        <begin position="54"/>
        <end position="75"/>
    </location>
</feature>
<accession>A0A845LDY8</accession>
<evidence type="ECO:0000313" key="2">
    <source>
        <dbReference type="EMBL" id="MZP42675.1"/>
    </source>
</evidence>
<protein>
    <submittedName>
        <fullName evidence="2">Uncharacterized protein</fullName>
    </submittedName>
</protein>
<keyword evidence="1" id="KW-1133">Transmembrane helix</keyword>
<gene>
    <name evidence="2" type="ORF">GTO89_06435</name>
</gene>
<dbReference type="EMBL" id="WXEX01000004">
    <property type="protein sequence ID" value="MZP42675.1"/>
    <property type="molecule type" value="Genomic_DNA"/>
</dbReference>
<reference evidence="2 3" key="1">
    <citation type="submission" date="2020-01" db="EMBL/GenBank/DDBJ databases">
        <title>Whole genome sequence of Heliobacterium gestii DSM 11169.</title>
        <authorList>
            <person name="Kyndt J.A."/>
            <person name="Meyer T.E."/>
        </authorList>
    </citation>
    <scope>NUCLEOTIDE SEQUENCE [LARGE SCALE GENOMIC DNA]</scope>
    <source>
        <strain evidence="2 3">DSM 11169</strain>
    </source>
</reference>
<feature type="transmembrane region" description="Helical" evidence="1">
    <location>
        <begin position="154"/>
        <end position="173"/>
    </location>
</feature>
<feature type="transmembrane region" description="Helical" evidence="1">
    <location>
        <begin position="122"/>
        <end position="142"/>
    </location>
</feature>
<dbReference type="RefSeq" id="WP_161261227.1">
    <property type="nucleotide sequence ID" value="NZ_JAFBDC010000003.1"/>
</dbReference>
<comment type="caution">
    <text evidence="2">The sequence shown here is derived from an EMBL/GenBank/DDBJ whole genome shotgun (WGS) entry which is preliminary data.</text>
</comment>